<dbReference type="InterPro" id="IPR036188">
    <property type="entry name" value="FAD/NAD-bd_sf"/>
</dbReference>
<dbReference type="PANTHER" id="PTHR42913:SF9">
    <property type="entry name" value="SLR1591 PROTEIN"/>
    <property type="match status" value="1"/>
</dbReference>
<name>A0A2N7UAI2_9GAMM</name>
<sequence>MKRLATTDSRPHILLVGAGHAHLYLIRHRHRLAGADVSVVDPGAFWYSGMAAGVMGGRYSPAQGRIDPRQLARRYGATPLRGRLTGLDIQARAAKLADGRAIPFTLLSLNLGSYAAAPSAHPQGPDVWSVKPIAQLVGFRRRLEAAFRRGSHPRVVVVGAGSSGIELACNLRELAWRHGARLDVALVNRGQRVLEGGPPGASRWLARHLSRRGIAMHTDTRATGHVPGGVSVVCMGDQDRPSVLEADHVIYATGLTPPRVFDHLGLPVIEGRGLAIDETLQSTGEPDIFAAGDCAAMIDHPLPRLGVYGVRQAPVLLANLAARLKGAGLSSYVPQTRALAILDLGHGTGLAIRGHRWWAGRLSLIWKSRLDRRFMRQYRP</sequence>
<keyword evidence="3" id="KW-0274">FAD</keyword>
<evidence type="ECO:0000256" key="2">
    <source>
        <dbReference type="ARBA" id="ARBA00022630"/>
    </source>
</evidence>
<dbReference type="GO" id="GO:0019646">
    <property type="term" value="P:aerobic electron transport chain"/>
    <property type="evidence" value="ECO:0007669"/>
    <property type="project" value="TreeGrafter"/>
</dbReference>
<dbReference type="EMBL" id="PNRF01000007">
    <property type="protein sequence ID" value="PMR77457.1"/>
    <property type="molecule type" value="Genomic_DNA"/>
</dbReference>
<evidence type="ECO:0000313" key="6">
    <source>
        <dbReference type="EMBL" id="PMR77457.1"/>
    </source>
</evidence>
<keyword evidence="7" id="KW-1185">Reference proteome</keyword>
<evidence type="ECO:0000256" key="1">
    <source>
        <dbReference type="ARBA" id="ARBA00001974"/>
    </source>
</evidence>
<protein>
    <submittedName>
        <fullName evidence="6">Pyridine nucleotide-disulfide oxidoreductase</fullName>
    </submittedName>
</protein>
<dbReference type="Pfam" id="PF07992">
    <property type="entry name" value="Pyr_redox_2"/>
    <property type="match status" value="1"/>
</dbReference>
<comment type="caution">
    <text evidence="6">The sequence shown here is derived from an EMBL/GenBank/DDBJ whole genome shotgun (WGS) entry which is preliminary data.</text>
</comment>
<evidence type="ECO:0000256" key="3">
    <source>
        <dbReference type="ARBA" id="ARBA00022827"/>
    </source>
</evidence>
<feature type="domain" description="FAD/NAD(P)-binding" evidence="5">
    <location>
        <begin position="12"/>
        <end position="304"/>
    </location>
</feature>
<dbReference type="AlphaFoldDB" id="A0A2N7UAI2"/>
<dbReference type="InterPro" id="IPR023753">
    <property type="entry name" value="FAD/NAD-binding_dom"/>
</dbReference>
<reference evidence="6 7" key="1">
    <citation type="submission" date="2018-01" db="EMBL/GenBank/DDBJ databases">
        <title>Halomonas endophytica sp. nov., isolated from storage liquid in the stems of Populus euphratica.</title>
        <authorList>
            <person name="Chen C."/>
        </authorList>
    </citation>
    <scope>NUCLEOTIDE SEQUENCE [LARGE SCALE GENOMIC DNA]</scope>
    <source>
        <strain evidence="6 7">MC28</strain>
    </source>
</reference>
<evidence type="ECO:0000256" key="4">
    <source>
        <dbReference type="ARBA" id="ARBA00023002"/>
    </source>
</evidence>
<keyword evidence="4" id="KW-0560">Oxidoreductase</keyword>
<comment type="cofactor">
    <cofactor evidence="1">
        <name>FAD</name>
        <dbReference type="ChEBI" id="CHEBI:57692"/>
    </cofactor>
</comment>
<proteinExistence type="predicted"/>
<evidence type="ECO:0000313" key="7">
    <source>
        <dbReference type="Proteomes" id="UP000235803"/>
    </source>
</evidence>
<dbReference type="InterPro" id="IPR051169">
    <property type="entry name" value="NADH-Q_oxidoreductase"/>
</dbReference>
<dbReference type="SUPFAM" id="SSF51905">
    <property type="entry name" value="FAD/NAD(P)-binding domain"/>
    <property type="match status" value="1"/>
</dbReference>
<organism evidence="6 7">
    <name type="scientific">Billgrantia endophytica</name>
    <dbReference type="NCBI Taxonomy" id="2033802"/>
    <lineage>
        <taxon>Bacteria</taxon>
        <taxon>Pseudomonadati</taxon>
        <taxon>Pseudomonadota</taxon>
        <taxon>Gammaproteobacteria</taxon>
        <taxon>Oceanospirillales</taxon>
        <taxon>Halomonadaceae</taxon>
        <taxon>Billgrantia</taxon>
    </lineage>
</organism>
<dbReference type="PANTHER" id="PTHR42913">
    <property type="entry name" value="APOPTOSIS-INDUCING FACTOR 1"/>
    <property type="match status" value="1"/>
</dbReference>
<keyword evidence="2" id="KW-0285">Flavoprotein</keyword>
<dbReference type="Gene3D" id="3.50.50.100">
    <property type="match status" value="1"/>
</dbReference>
<dbReference type="RefSeq" id="WP_102651871.1">
    <property type="nucleotide sequence ID" value="NZ_PNRF01000007.1"/>
</dbReference>
<dbReference type="GO" id="GO:0003955">
    <property type="term" value="F:NAD(P)H dehydrogenase (quinone) activity"/>
    <property type="evidence" value="ECO:0007669"/>
    <property type="project" value="TreeGrafter"/>
</dbReference>
<dbReference type="OrthoDB" id="9767928at2"/>
<gene>
    <name evidence="6" type="ORF">C1H69_02720</name>
</gene>
<accession>A0A2N7UAI2</accession>
<evidence type="ECO:0000259" key="5">
    <source>
        <dbReference type="Pfam" id="PF07992"/>
    </source>
</evidence>
<dbReference type="Proteomes" id="UP000235803">
    <property type="component" value="Unassembled WGS sequence"/>
</dbReference>
<dbReference type="PRINTS" id="PR00368">
    <property type="entry name" value="FADPNR"/>
</dbReference>